<dbReference type="Pfam" id="PF14501">
    <property type="entry name" value="HATPase_c_5"/>
    <property type="match status" value="1"/>
</dbReference>
<keyword evidence="1" id="KW-0472">Membrane</keyword>
<dbReference type="SUPFAM" id="SSF55874">
    <property type="entry name" value="ATPase domain of HSP90 chaperone/DNA topoisomerase II/histidine kinase"/>
    <property type="match status" value="1"/>
</dbReference>
<reference evidence="3 4" key="1">
    <citation type="submission" date="2024-03" db="EMBL/GenBank/DDBJ databases">
        <title>Human intestinal bacterial collection.</title>
        <authorList>
            <person name="Pauvert C."/>
            <person name="Hitch T.C.A."/>
            <person name="Clavel T."/>
        </authorList>
    </citation>
    <scope>NUCLEOTIDE SEQUENCE [LARGE SCALE GENOMIC DNA]</scope>
    <source>
        <strain evidence="3 4">CLA-AA-H175</strain>
    </source>
</reference>
<keyword evidence="1" id="KW-0812">Transmembrane</keyword>
<feature type="transmembrane region" description="Helical" evidence="1">
    <location>
        <begin position="6"/>
        <end position="26"/>
    </location>
</feature>
<dbReference type="CDD" id="cd16935">
    <property type="entry name" value="HATPase_AgrC-ComD-like"/>
    <property type="match status" value="1"/>
</dbReference>
<sequence length="426" mass="46846">MTAPGILPEVLDGAAVGIFGILLSAAFCPIRWTGKKRWALAGCTAGLLALQGMFYFGASPTAAKYLYPLITHLPLYVVLVLLSGQKVWPLVAVLTAYLCCQVRRWAALAVALFFPQHPLVQPVAELLFTLPLLLLFIRFLAPPMRQLSRYPASVQCQFGIVPLVSYLFDYITHVYTSLLSEANPAAVEFMFFVCCAAFLCSILRASRVERQRIQMEQLQTSLNLQVTQAMREIEVLRLSQQRASTYRHDLRHHMQFLAGCIENGRTEQVLGYIRSVCSEIEAGKVTAYCENEAANLIFSAFADRAAKAGVQFTVQAGISQALPVSESDLCVLLSNALENALHAAVRCREAGQGAFIETTGHEKGKKLFLQITNSCLPDVQFREGVPVTDRTGHGLGVRSICAISERYGGLTSFAAKDGQFTLRVML</sequence>
<feature type="transmembrane region" description="Helical" evidence="1">
    <location>
        <begin position="120"/>
        <end position="140"/>
    </location>
</feature>
<keyword evidence="1" id="KW-1133">Transmembrane helix</keyword>
<dbReference type="InterPro" id="IPR036890">
    <property type="entry name" value="HATPase_C_sf"/>
</dbReference>
<evidence type="ECO:0000259" key="2">
    <source>
        <dbReference type="Pfam" id="PF14501"/>
    </source>
</evidence>
<feature type="domain" description="Sensor histidine kinase NatK-like C-terminal" evidence="2">
    <location>
        <begin position="327"/>
        <end position="426"/>
    </location>
</feature>
<gene>
    <name evidence="3" type="ORF">WMO44_07785</name>
</gene>
<accession>A0ABV1AW60</accession>
<organism evidence="3 4">
    <name type="scientific">Faecalibacterium tardum</name>
    <dbReference type="NCBI Taxonomy" id="3133156"/>
    <lineage>
        <taxon>Bacteria</taxon>
        <taxon>Bacillati</taxon>
        <taxon>Bacillota</taxon>
        <taxon>Clostridia</taxon>
        <taxon>Eubacteriales</taxon>
        <taxon>Oscillospiraceae</taxon>
        <taxon>Faecalibacterium</taxon>
    </lineage>
</organism>
<dbReference type="Gene3D" id="3.30.565.10">
    <property type="entry name" value="Histidine kinase-like ATPase, C-terminal domain"/>
    <property type="match status" value="1"/>
</dbReference>
<feature type="transmembrane region" description="Helical" evidence="1">
    <location>
        <begin position="185"/>
        <end position="205"/>
    </location>
</feature>
<dbReference type="Proteomes" id="UP001457197">
    <property type="component" value="Unassembled WGS sequence"/>
</dbReference>
<protein>
    <submittedName>
        <fullName evidence="3">GHKL domain-containing protein</fullName>
    </submittedName>
</protein>
<dbReference type="RefSeq" id="WP_349152234.1">
    <property type="nucleotide sequence ID" value="NZ_JBBMEO010000009.1"/>
</dbReference>
<proteinExistence type="predicted"/>
<evidence type="ECO:0000313" key="4">
    <source>
        <dbReference type="Proteomes" id="UP001457197"/>
    </source>
</evidence>
<keyword evidence="4" id="KW-1185">Reference proteome</keyword>
<comment type="caution">
    <text evidence="3">The sequence shown here is derived from an EMBL/GenBank/DDBJ whole genome shotgun (WGS) entry which is preliminary data.</text>
</comment>
<feature type="transmembrane region" description="Helical" evidence="1">
    <location>
        <begin position="38"/>
        <end position="59"/>
    </location>
</feature>
<evidence type="ECO:0000256" key="1">
    <source>
        <dbReference type="SAM" id="Phobius"/>
    </source>
</evidence>
<evidence type="ECO:0000313" key="3">
    <source>
        <dbReference type="EMBL" id="MEQ2362042.1"/>
    </source>
</evidence>
<dbReference type="EMBL" id="JBBMEO010000009">
    <property type="protein sequence ID" value="MEQ2362042.1"/>
    <property type="molecule type" value="Genomic_DNA"/>
</dbReference>
<dbReference type="InterPro" id="IPR032834">
    <property type="entry name" value="NatK-like_C"/>
</dbReference>
<name>A0ABV1AW60_9FIRM</name>